<dbReference type="SMART" id="SM00390">
    <property type="entry name" value="GoLoco"/>
    <property type="match status" value="1"/>
</dbReference>
<dbReference type="Gene3D" id="3.10.20.90">
    <property type="entry name" value="Phosphatidylinositol 3-kinase Catalytic Subunit, Chain A, domain 1"/>
    <property type="match status" value="2"/>
</dbReference>
<sequence>MYRPGETVKRRLNMHAPPRIRSVEVARGRAGYGFTLSGQAPCILSCVMKGSPADYVGLKAGDQIFAVNEINVKKASHEDVVKLIGKCSGVLHMVIAEGISHIDSCSSDEEVGFYDGKGWLKPKPDSKALGINRAEKVVEEMQSGGIFNMIFENPSLCAGNSETLTPKQRSFSDSAAIKFETGNESINNPNLLSKEEISKVLNDDSVFRIGLESAEDFGLDASILNVAMIVGYLGSIELPSTTSNLENESLQAIRGCMRRLRAEQKIHSLVMMKIMHDCIQLCSDKSGVVAEYPAEKLAFSAVCPDDRRFFGLVTMQTNDDASLAQEDEGVLRTSCHVFMVDPELFHHKIHQGIARRFGLECTADPDTNGCLEFPTSSLPVLQFISVLYRDMGELIEGMRARAFLDGDADAHQNNSTSSNSDSGIGNFNQEEKNNRVLVVDLGSNPSKHIPNSMWENPVGRGQNQSASHWNGFCHEQEGNIPLEVIQNDKSQNLSKHLSPSARIEVPLVSARNSVPPSKKSAAGIGNQRWLPVHVLQEWQHGNASDQESYTDSTDGWSSVNCGTLPPPMSKIPADRYRVDGTFGQPQLKSHKNEWSKKMFCMQNKFGPQHFIRKSKEDKKGAKFGHPLGLTQAPPQRSSVRRSFGRSKRFSITRSLDDLESATVSDGELNSTDLKDCISENSLSSNASLPSVQSCRRLRERRVASWAVSFERLLQDAVGIKYFSEFLRKEFSEENILFWQACEYFNHVPAHDKKELSYRAREIFSKFLCSKATTPVNIDSQAQLADDILNSPHPDMFKEQQLQIFNLMKFDSYTRFLKSPLYQECILAEVEGRPLPDPQRVPSSPTSKHSISSEKSNISTPKKLSGKSKSGRSLNEESGEEDAEKKKRGTFFSWSRSKSLGKSQKRKENGDYQNDSIQPNGLSYRRESQGSMSSAASLDLSEASRLPAFVPDKEKSPKYCSVNLPDGSSSKMVVKSGFSIKEVLSGLCEKHGINIAAVDLFLVGGDKPLVLHQDSSILESRDLRLEKRTLFRLDLVPINRSVGLKAKPTKPVTEVLRPVVAKYGLNLNELVARLNGEQEPLDLGVPISNLDGQRVVLDEKEPTKGRVFTDKQKGASVKQSATVTTSSRNQVSTGEGRTLGKSNSIKMKGENGKNARDARLSKREDSIAKIGKKKCQKINLDEAEEFFELISKAQSNRADDQRGLLRKEDLILPDFLRLPPTGPEPSSSTPAGPKGLNKRVSKSDGKDGCTSPSGKLESVQNYNENSVKKMGYSENKHKSALTAVNSQKTYGVPFNTPLSPIPHAQENSTTIWKRQSRELEAEGIQMVDDENVADLTLVAEGDISSPNSTLLPPPPPTPPSDISKLTEANYPPPTPFAGNQEKSGYQRSNSGANHKKRKDSQEASGSACEQTSHKTKTSRSVNPPGVREKPPKELPVNRIIDVDGVKLEDAGTRSCDDSEGNLSFEGYISELRSCQGRMRTGVYRTSDLPSLISVKSEKNKGTENQYKATFV</sequence>
<dbReference type="SUPFAM" id="SSF50156">
    <property type="entry name" value="PDZ domain-like"/>
    <property type="match status" value="1"/>
</dbReference>
<evidence type="ECO:0000256" key="17">
    <source>
        <dbReference type="SAM" id="MobiDB-lite"/>
    </source>
</evidence>
<evidence type="ECO:0000256" key="10">
    <source>
        <dbReference type="ARBA" id="ARBA00022843"/>
    </source>
</evidence>
<feature type="domain" description="PID" evidence="18">
    <location>
        <begin position="226"/>
        <end position="338"/>
    </location>
</feature>
<dbReference type="GO" id="GO:0005886">
    <property type="term" value="C:plasma membrane"/>
    <property type="evidence" value="ECO:0007669"/>
    <property type="project" value="TreeGrafter"/>
</dbReference>
<feature type="region of interest" description="Disordered" evidence="17">
    <location>
        <begin position="1109"/>
        <end position="1159"/>
    </location>
</feature>
<dbReference type="SMART" id="SM00228">
    <property type="entry name" value="PDZ"/>
    <property type="match status" value="1"/>
</dbReference>
<dbReference type="FunFam" id="2.30.29.30:FF:000296">
    <property type="entry name" value="Regulator of G protein signaling 12"/>
    <property type="match status" value="1"/>
</dbReference>
<dbReference type="Gene3D" id="1.10.196.10">
    <property type="match status" value="1"/>
</dbReference>
<dbReference type="SUPFAM" id="SSF48097">
    <property type="entry name" value="Regulator of G-protein signaling, RGS"/>
    <property type="match status" value="1"/>
</dbReference>
<dbReference type="GO" id="GO:0030425">
    <property type="term" value="C:dendrite"/>
    <property type="evidence" value="ECO:0007669"/>
    <property type="project" value="UniProtKB-SubCell"/>
</dbReference>
<dbReference type="PROSITE" id="PS01179">
    <property type="entry name" value="PID"/>
    <property type="match status" value="1"/>
</dbReference>
<dbReference type="Pfam" id="PF16613">
    <property type="entry name" value="RGS12_us1"/>
    <property type="match status" value="1"/>
</dbReference>
<feature type="compositionally biased region" description="Polar residues" evidence="17">
    <location>
        <begin position="1379"/>
        <end position="1391"/>
    </location>
</feature>
<dbReference type="InterPro" id="IPR016137">
    <property type="entry name" value="RGS"/>
</dbReference>
<dbReference type="Ensembl" id="ENSDNVT00000007392.1">
    <property type="protein sequence ID" value="ENSDNVP00000006131.1"/>
    <property type="gene ID" value="ENSDNVG00000004387.1"/>
</dbReference>
<dbReference type="PRINTS" id="PR01301">
    <property type="entry name" value="RGSPROTEIN"/>
</dbReference>
<comment type="function">
    <text evidence="15">Regulates G protein-coupled receptor signaling cascades. Inhibits signal transduction by increasing the GTPase activity of G protein alpha subunits, thereby driving them into their inactive GDP-bound form.</text>
</comment>
<evidence type="ECO:0000256" key="13">
    <source>
        <dbReference type="ARBA" id="ARBA00023273"/>
    </source>
</evidence>
<keyword evidence="8" id="KW-0597">Phosphoprotein</keyword>
<dbReference type="InterPro" id="IPR003116">
    <property type="entry name" value="RBD_dom"/>
</dbReference>
<dbReference type="CDD" id="cd17136">
    <property type="entry name" value="RBD1_RGS12"/>
    <property type="match status" value="1"/>
</dbReference>
<dbReference type="InterPro" id="IPR036305">
    <property type="entry name" value="RGS_sf"/>
</dbReference>
<dbReference type="GO" id="GO:0007165">
    <property type="term" value="P:signal transduction"/>
    <property type="evidence" value="ECO:0007669"/>
    <property type="project" value="InterPro"/>
</dbReference>
<protein>
    <recommendedName>
        <fullName evidence="16">Regulator of G-protein signaling 12</fullName>
    </recommendedName>
</protein>
<keyword evidence="5" id="KW-0488">Methylation</keyword>
<dbReference type="Gene3D" id="2.30.42.10">
    <property type="match status" value="1"/>
</dbReference>
<dbReference type="SMART" id="SM00462">
    <property type="entry name" value="PTB"/>
    <property type="match status" value="1"/>
</dbReference>
<evidence type="ECO:0000256" key="12">
    <source>
        <dbReference type="ARBA" id="ARBA00023242"/>
    </source>
</evidence>
<feature type="compositionally biased region" description="Basic and acidic residues" evidence="17">
    <location>
        <begin position="1146"/>
        <end position="1159"/>
    </location>
</feature>
<dbReference type="CDD" id="cd13162">
    <property type="entry name" value="PTB_RGS12"/>
    <property type="match status" value="1"/>
</dbReference>
<feature type="compositionally biased region" description="Low complexity" evidence="17">
    <location>
        <begin position="841"/>
        <end position="862"/>
    </location>
</feature>
<dbReference type="SMART" id="SM00455">
    <property type="entry name" value="RBD"/>
    <property type="match status" value="2"/>
</dbReference>
<dbReference type="GO" id="GO:0005096">
    <property type="term" value="F:GTPase activator activity"/>
    <property type="evidence" value="ECO:0007669"/>
    <property type="project" value="UniProtKB-KW"/>
</dbReference>
<dbReference type="SMART" id="SM00315">
    <property type="entry name" value="RGS"/>
    <property type="match status" value="1"/>
</dbReference>
<evidence type="ECO:0000256" key="9">
    <source>
        <dbReference type="ARBA" id="ARBA00022737"/>
    </source>
</evidence>
<dbReference type="PROSITE" id="PS50106">
    <property type="entry name" value="PDZ"/>
    <property type="match status" value="1"/>
</dbReference>
<dbReference type="PANTHER" id="PTHR45945">
    <property type="entry name" value="REGULATOR OF G-PROTEIN SIGNALING LOCO"/>
    <property type="match status" value="1"/>
</dbReference>
<dbReference type="FunFam" id="1.10.167.10:FF:000001">
    <property type="entry name" value="Putative regulator of g-protein signaling 12"/>
    <property type="match status" value="1"/>
</dbReference>
<keyword evidence="13" id="KW-0966">Cell projection</keyword>
<feature type="compositionally biased region" description="Polar residues" evidence="17">
    <location>
        <begin position="1116"/>
        <end position="1144"/>
    </location>
</feature>
<evidence type="ECO:0000256" key="8">
    <source>
        <dbReference type="ARBA" id="ARBA00022553"/>
    </source>
</evidence>
<dbReference type="InterPro" id="IPR011993">
    <property type="entry name" value="PH-like_dom_sf"/>
</dbReference>
<keyword evidence="12" id="KW-0539">Nucleus</keyword>
<keyword evidence="6" id="KW-0963">Cytoplasm</keyword>
<dbReference type="PROSITE" id="PS50132">
    <property type="entry name" value="RGS"/>
    <property type="match status" value="1"/>
</dbReference>
<dbReference type="SUPFAM" id="SSF54236">
    <property type="entry name" value="Ubiquitin-like"/>
    <property type="match status" value="2"/>
</dbReference>
<reference evidence="22" key="2">
    <citation type="submission" date="2025-09" db="UniProtKB">
        <authorList>
            <consortium name="Ensembl"/>
        </authorList>
    </citation>
    <scope>IDENTIFICATION</scope>
</reference>
<name>A0A8C4JAD1_DRONO</name>
<dbReference type="Gene3D" id="1.10.167.10">
    <property type="entry name" value="Regulator of G-protein Signalling 4, domain 2"/>
    <property type="match status" value="1"/>
</dbReference>
<dbReference type="FunFam" id="2.30.42.10:FF:000115">
    <property type="entry name" value="Regulator of G-protein signaling 12"/>
    <property type="match status" value="1"/>
</dbReference>
<dbReference type="OrthoDB" id="196547at2759"/>
<evidence type="ECO:0000256" key="7">
    <source>
        <dbReference type="ARBA" id="ARBA00022499"/>
    </source>
</evidence>
<feature type="domain" description="PDZ" evidence="19">
    <location>
        <begin position="22"/>
        <end position="99"/>
    </location>
</feature>
<evidence type="ECO:0000256" key="15">
    <source>
        <dbReference type="ARBA" id="ARBA00059154"/>
    </source>
</evidence>
<dbReference type="GO" id="GO:0005634">
    <property type="term" value="C:nucleus"/>
    <property type="evidence" value="ECO:0007669"/>
    <property type="project" value="UniProtKB-SubCell"/>
</dbReference>
<accession>A0A8C4JAD1</accession>
<dbReference type="InterPro" id="IPR044926">
    <property type="entry name" value="RGS_subdomain_2"/>
</dbReference>
<feature type="domain" description="RBD" evidence="21">
    <location>
        <begin position="957"/>
        <end position="1027"/>
    </location>
</feature>
<evidence type="ECO:0000259" key="21">
    <source>
        <dbReference type="PROSITE" id="PS50898"/>
    </source>
</evidence>
<keyword evidence="23" id="KW-1185">Reference proteome</keyword>
<evidence type="ECO:0000256" key="16">
    <source>
        <dbReference type="ARBA" id="ARBA00069205"/>
    </source>
</evidence>
<dbReference type="InterPro" id="IPR006020">
    <property type="entry name" value="PTB/PI_dom"/>
</dbReference>
<dbReference type="Pfam" id="PF02188">
    <property type="entry name" value="GoLoco"/>
    <property type="match status" value="1"/>
</dbReference>
<dbReference type="InterPro" id="IPR003109">
    <property type="entry name" value="GoLoco_motif"/>
</dbReference>
<dbReference type="InterPro" id="IPR024066">
    <property type="entry name" value="RGS_subdom1/3"/>
</dbReference>
<dbReference type="Pfam" id="PF00595">
    <property type="entry name" value="PDZ"/>
    <property type="match status" value="1"/>
</dbReference>
<dbReference type="GO" id="GO:0005737">
    <property type="term" value="C:cytoplasm"/>
    <property type="evidence" value="ECO:0007669"/>
    <property type="project" value="UniProtKB-SubCell"/>
</dbReference>
<dbReference type="GO" id="GO:0008277">
    <property type="term" value="P:regulation of G protein-coupled receptor signaling pathway"/>
    <property type="evidence" value="ECO:0007669"/>
    <property type="project" value="TreeGrafter"/>
</dbReference>
<dbReference type="PROSITE" id="PS50877">
    <property type="entry name" value="GOLOCO"/>
    <property type="match status" value="1"/>
</dbReference>
<dbReference type="GO" id="GO:0045202">
    <property type="term" value="C:synapse"/>
    <property type="evidence" value="ECO:0007669"/>
    <property type="project" value="UniProtKB-SubCell"/>
</dbReference>
<evidence type="ECO:0000256" key="11">
    <source>
        <dbReference type="ARBA" id="ARBA00023018"/>
    </source>
</evidence>
<keyword evidence="4" id="KW-0343">GTPase activation</keyword>
<dbReference type="CDD" id="cd06710">
    <property type="entry name" value="PDZ_RGS12-like"/>
    <property type="match status" value="1"/>
</dbReference>
<evidence type="ECO:0000259" key="20">
    <source>
        <dbReference type="PROSITE" id="PS50132"/>
    </source>
</evidence>
<dbReference type="Pfam" id="PF16612">
    <property type="entry name" value="RGS12_usC"/>
    <property type="match status" value="1"/>
</dbReference>
<keyword evidence="7" id="KW-1017">Isopeptide bond</keyword>
<feature type="domain" description="RGS" evidence="20">
    <location>
        <begin position="708"/>
        <end position="825"/>
    </location>
</feature>
<keyword evidence="9" id="KW-0677">Repeat</keyword>
<keyword evidence="11" id="KW-0770">Synapse</keyword>
<dbReference type="Pfam" id="PF16611">
    <property type="entry name" value="RGS12_us2"/>
    <property type="match status" value="1"/>
</dbReference>
<organism evidence="22 23">
    <name type="scientific">Dromaius novaehollandiae</name>
    <name type="common">Emu</name>
    <dbReference type="NCBI Taxonomy" id="8790"/>
    <lineage>
        <taxon>Eukaryota</taxon>
        <taxon>Metazoa</taxon>
        <taxon>Chordata</taxon>
        <taxon>Craniata</taxon>
        <taxon>Vertebrata</taxon>
        <taxon>Euteleostomi</taxon>
        <taxon>Archelosauria</taxon>
        <taxon>Archosauria</taxon>
        <taxon>Dinosauria</taxon>
        <taxon>Saurischia</taxon>
        <taxon>Theropoda</taxon>
        <taxon>Coelurosauria</taxon>
        <taxon>Aves</taxon>
        <taxon>Palaeognathae</taxon>
        <taxon>Casuariiformes</taxon>
        <taxon>Dromaiidae</taxon>
        <taxon>Dromaius</taxon>
    </lineage>
</organism>
<dbReference type="PANTHER" id="PTHR45945:SF1">
    <property type="entry name" value="REGULATOR OF G-PROTEIN SIGNALING 12"/>
    <property type="match status" value="1"/>
</dbReference>
<evidence type="ECO:0000256" key="4">
    <source>
        <dbReference type="ARBA" id="ARBA00022468"/>
    </source>
</evidence>
<dbReference type="PROSITE" id="PS50898">
    <property type="entry name" value="RBD"/>
    <property type="match status" value="2"/>
</dbReference>
<feature type="compositionally biased region" description="Low complexity" evidence="17">
    <location>
        <begin position="1223"/>
        <end position="1232"/>
    </location>
</feature>
<feature type="region of interest" description="Disordered" evidence="17">
    <location>
        <begin position="624"/>
        <end position="644"/>
    </location>
</feature>
<evidence type="ECO:0000313" key="22">
    <source>
        <dbReference type="Ensembl" id="ENSDNVP00000006131.1"/>
    </source>
</evidence>
<evidence type="ECO:0000256" key="2">
    <source>
        <dbReference type="ARBA" id="ARBA00004279"/>
    </source>
</evidence>
<feature type="compositionally biased region" description="Polar residues" evidence="17">
    <location>
        <begin position="1249"/>
        <end position="1260"/>
    </location>
</feature>
<dbReference type="Pfam" id="PF02196">
    <property type="entry name" value="RBD"/>
    <property type="match status" value="1"/>
</dbReference>
<evidence type="ECO:0000256" key="5">
    <source>
        <dbReference type="ARBA" id="ARBA00022481"/>
    </source>
</evidence>
<feature type="compositionally biased region" description="Polar residues" evidence="17">
    <location>
        <begin position="891"/>
        <end position="901"/>
    </location>
</feature>
<dbReference type="Pfam" id="PF00640">
    <property type="entry name" value="PID"/>
    <property type="match status" value="1"/>
</dbReference>
<comment type="subcellular location">
    <subcellularLocation>
        <location evidence="2">Cell projection</location>
        <location evidence="2">Dendrite</location>
    </subcellularLocation>
    <subcellularLocation>
        <location evidence="3">Cytoplasm</location>
    </subcellularLocation>
    <subcellularLocation>
        <location evidence="1">Nucleus</location>
    </subcellularLocation>
    <subcellularLocation>
        <location evidence="14">Synapse</location>
    </subcellularLocation>
</comment>
<evidence type="ECO:0000256" key="3">
    <source>
        <dbReference type="ARBA" id="ARBA00004496"/>
    </source>
</evidence>
<evidence type="ECO:0000256" key="1">
    <source>
        <dbReference type="ARBA" id="ARBA00004123"/>
    </source>
</evidence>
<evidence type="ECO:0000313" key="23">
    <source>
        <dbReference type="Proteomes" id="UP000694423"/>
    </source>
</evidence>
<feature type="region of interest" description="Disordered" evidence="17">
    <location>
        <begin position="1214"/>
        <end position="1260"/>
    </location>
</feature>
<keyword evidence="10" id="KW-0832">Ubl conjugation</keyword>
<feature type="region of interest" description="Disordered" evidence="17">
    <location>
        <begin position="1332"/>
        <end position="1433"/>
    </location>
</feature>
<dbReference type="InterPro" id="IPR037880">
    <property type="entry name" value="RGS12_RGS"/>
</dbReference>
<dbReference type="InterPro" id="IPR029071">
    <property type="entry name" value="Ubiquitin-like_domsf"/>
</dbReference>
<dbReference type="CDD" id="cd08742">
    <property type="entry name" value="RGS_RGS12"/>
    <property type="match status" value="1"/>
</dbReference>
<evidence type="ECO:0000259" key="18">
    <source>
        <dbReference type="PROSITE" id="PS01179"/>
    </source>
</evidence>
<evidence type="ECO:0000256" key="14">
    <source>
        <dbReference type="ARBA" id="ARBA00034103"/>
    </source>
</evidence>
<dbReference type="InterPro" id="IPR001478">
    <property type="entry name" value="PDZ"/>
</dbReference>
<dbReference type="InterPro" id="IPR036034">
    <property type="entry name" value="PDZ_sf"/>
</dbReference>
<dbReference type="InterPro" id="IPR046995">
    <property type="entry name" value="RGS10/12/14-like"/>
</dbReference>
<feature type="compositionally biased region" description="Polar residues" evidence="17">
    <location>
        <begin position="910"/>
        <end position="920"/>
    </location>
</feature>
<feature type="domain" description="RBD" evidence="21">
    <location>
        <begin position="1029"/>
        <end position="1099"/>
    </location>
</feature>
<dbReference type="CDD" id="cd17138">
    <property type="entry name" value="RBD2_RGS12"/>
    <property type="match status" value="1"/>
</dbReference>
<evidence type="ECO:0000256" key="6">
    <source>
        <dbReference type="ARBA" id="ARBA00022490"/>
    </source>
</evidence>
<feature type="region of interest" description="Disordered" evidence="17">
    <location>
        <begin position="832"/>
        <end position="937"/>
    </location>
</feature>
<dbReference type="Pfam" id="PF00615">
    <property type="entry name" value="RGS"/>
    <property type="match status" value="1"/>
</dbReference>
<proteinExistence type="predicted"/>
<dbReference type="Gene3D" id="2.30.29.30">
    <property type="entry name" value="Pleckstrin-homology domain (PH domain)/Phosphotyrosine-binding domain (PTB)"/>
    <property type="match status" value="1"/>
</dbReference>
<reference evidence="22" key="1">
    <citation type="submission" date="2025-08" db="UniProtKB">
        <authorList>
            <consortium name="Ensembl"/>
        </authorList>
    </citation>
    <scope>IDENTIFICATION</scope>
</reference>
<dbReference type="Proteomes" id="UP000694423">
    <property type="component" value="Unplaced"/>
</dbReference>
<gene>
    <name evidence="22" type="primary">RGS12</name>
</gene>
<evidence type="ECO:0000259" key="19">
    <source>
        <dbReference type="PROSITE" id="PS50106"/>
    </source>
</evidence>
<dbReference type="SUPFAM" id="SSF50729">
    <property type="entry name" value="PH domain-like"/>
    <property type="match status" value="1"/>
</dbReference>